<dbReference type="AlphaFoldDB" id="A0A3M7QP19"/>
<protein>
    <submittedName>
        <fullName evidence="1">Uncharacterized protein</fullName>
    </submittedName>
</protein>
<evidence type="ECO:0000313" key="1">
    <source>
        <dbReference type="EMBL" id="RNA12698.1"/>
    </source>
</evidence>
<keyword evidence="2" id="KW-1185">Reference proteome</keyword>
<sequence length="78" mass="8789">MTGISRIAVVAGLGINCCAYAQGFTDLADERNIGTIQFIKNICHLVQIYFAFIENSKNMTRVIQTEFEKNNCLKLKIM</sequence>
<gene>
    <name evidence="1" type="ORF">BpHYR1_018958</name>
</gene>
<name>A0A3M7QP19_BRAPC</name>
<dbReference type="Proteomes" id="UP000276133">
    <property type="component" value="Unassembled WGS sequence"/>
</dbReference>
<evidence type="ECO:0000313" key="2">
    <source>
        <dbReference type="Proteomes" id="UP000276133"/>
    </source>
</evidence>
<organism evidence="1 2">
    <name type="scientific">Brachionus plicatilis</name>
    <name type="common">Marine rotifer</name>
    <name type="synonym">Brachionus muelleri</name>
    <dbReference type="NCBI Taxonomy" id="10195"/>
    <lineage>
        <taxon>Eukaryota</taxon>
        <taxon>Metazoa</taxon>
        <taxon>Spiralia</taxon>
        <taxon>Gnathifera</taxon>
        <taxon>Rotifera</taxon>
        <taxon>Eurotatoria</taxon>
        <taxon>Monogononta</taxon>
        <taxon>Pseudotrocha</taxon>
        <taxon>Ploima</taxon>
        <taxon>Brachionidae</taxon>
        <taxon>Brachionus</taxon>
    </lineage>
</organism>
<accession>A0A3M7QP19</accession>
<dbReference type="EMBL" id="REGN01005631">
    <property type="protein sequence ID" value="RNA12698.1"/>
    <property type="molecule type" value="Genomic_DNA"/>
</dbReference>
<reference evidence="1 2" key="1">
    <citation type="journal article" date="2018" name="Sci. Rep.">
        <title>Genomic signatures of local adaptation to the degree of environmental predictability in rotifers.</title>
        <authorList>
            <person name="Franch-Gras L."/>
            <person name="Hahn C."/>
            <person name="Garcia-Roger E.M."/>
            <person name="Carmona M.J."/>
            <person name="Serra M."/>
            <person name="Gomez A."/>
        </authorList>
    </citation>
    <scope>NUCLEOTIDE SEQUENCE [LARGE SCALE GENOMIC DNA]</scope>
    <source>
        <strain evidence="1">HYR1</strain>
    </source>
</reference>
<comment type="caution">
    <text evidence="1">The sequence shown here is derived from an EMBL/GenBank/DDBJ whole genome shotgun (WGS) entry which is preliminary data.</text>
</comment>
<proteinExistence type="predicted"/>